<protein>
    <recommendedName>
        <fullName evidence="1">YjiS-like domain-containing protein</fullName>
    </recommendedName>
</protein>
<organism evidence="2 3">
    <name type="scientific">Reinekea forsetii</name>
    <dbReference type="NCBI Taxonomy" id="1336806"/>
    <lineage>
        <taxon>Bacteria</taxon>
        <taxon>Pseudomonadati</taxon>
        <taxon>Pseudomonadota</taxon>
        <taxon>Gammaproteobacteria</taxon>
        <taxon>Oceanospirillales</taxon>
        <taxon>Saccharospirillaceae</taxon>
        <taxon>Reinekea</taxon>
    </lineage>
</organism>
<dbReference type="Pfam" id="PF06568">
    <property type="entry name" value="YjiS-like"/>
    <property type="match status" value="1"/>
</dbReference>
<evidence type="ECO:0000313" key="2">
    <source>
        <dbReference type="EMBL" id="ATX78160.1"/>
    </source>
</evidence>
<evidence type="ECO:0000259" key="1">
    <source>
        <dbReference type="Pfam" id="PF06568"/>
    </source>
</evidence>
<accession>A0A2K8KTU4</accession>
<dbReference type="RefSeq" id="WP_100258368.1">
    <property type="nucleotide sequence ID" value="NZ_CP011797.1"/>
</dbReference>
<feature type="domain" description="YjiS-like" evidence="1">
    <location>
        <begin position="23"/>
        <end position="55"/>
    </location>
</feature>
<evidence type="ECO:0000313" key="3">
    <source>
        <dbReference type="Proteomes" id="UP000229757"/>
    </source>
</evidence>
<dbReference type="InterPro" id="IPR009506">
    <property type="entry name" value="YjiS-like"/>
</dbReference>
<dbReference type="Proteomes" id="UP000229757">
    <property type="component" value="Chromosome"/>
</dbReference>
<dbReference type="KEGG" id="rfo:REIFOR_03041"/>
<dbReference type="OrthoDB" id="5588773at2"/>
<keyword evidence="3" id="KW-1185">Reference proteome</keyword>
<name>A0A2K8KTU4_9GAMM</name>
<reference evidence="2 3" key="1">
    <citation type="journal article" date="2017" name="Environ. Microbiol.">
        <title>Genomic and physiological analyses of 'Reinekea forsetii' reveal a versatile opportunistic lifestyle during spring algae blooms.</title>
        <authorList>
            <person name="Avci B."/>
            <person name="Hahnke R.L."/>
            <person name="Chafee M."/>
            <person name="Fischer T."/>
            <person name="Gruber-Vodicka H."/>
            <person name="Tegetmeyer H.E."/>
            <person name="Harder J."/>
            <person name="Fuchs B.M."/>
            <person name="Amann R.I."/>
            <person name="Teeling H."/>
        </authorList>
    </citation>
    <scope>NUCLEOTIDE SEQUENCE [LARGE SCALE GENOMIC DNA]</scope>
    <source>
        <strain evidence="2 3">Hel1_31_D35</strain>
    </source>
</reference>
<gene>
    <name evidence="2" type="ORF">REIFOR_03041</name>
</gene>
<dbReference type="AlphaFoldDB" id="A0A2K8KTU4"/>
<proteinExistence type="predicted"/>
<sequence>MDSISQGKNEVIAKSGTYTLIDVWLVLGRWQEKRRVRRYLARLPDYLLKDIGLERRAVMLEAAKPFWR</sequence>
<dbReference type="EMBL" id="CP011797">
    <property type="protein sequence ID" value="ATX78160.1"/>
    <property type="molecule type" value="Genomic_DNA"/>
</dbReference>